<evidence type="ECO:0000256" key="1">
    <source>
        <dbReference type="SAM" id="MobiDB-lite"/>
    </source>
</evidence>
<comment type="caution">
    <text evidence="4">The sequence shown here is derived from an EMBL/GenBank/DDBJ whole genome shotgun (WGS) entry which is preliminary data.</text>
</comment>
<feature type="signal peptide" evidence="2">
    <location>
        <begin position="1"/>
        <end position="20"/>
    </location>
</feature>
<dbReference type="InterPro" id="IPR008965">
    <property type="entry name" value="CBM2/CBM3_carb-bd_dom_sf"/>
</dbReference>
<dbReference type="AlphaFoldDB" id="A0A198A996"/>
<dbReference type="InterPro" id="IPR002102">
    <property type="entry name" value="Cohesin_dom"/>
</dbReference>
<dbReference type="EMBL" id="LYPB01000069">
    <property type="protein sequence ID" value="OAS18039.1"/>
    <property type="molecule type" value="Genomic_DNA"/>
</dbReference>
<gene>
    <name evidence="4" type="ORF">A8708_28955</name>
</gene>
<feature type="chain" id="PRO_5039383715" description="SLH domain-containing protein" evidence="2">
    <location>
        <begin position="21"/>
        <end position="561"/>
    </location>
</feature>
<evidence type="ECO:0000259" key="3">
    <source>
        <dbReference type="PROSITE" id="PS51272"/>
    </source>
</evidence>
<feature type="domain" description="SLH" evidence="3">
    <location>
        <begin position="503"/>
        <end position="561"/>
    </location>
</feature>
<feature type="domain" description="SLH" evidence="3">
    <location>
        <begin position="378"/>
        <end position="436"/>
    </location>
</feature>
<dbReference type="STRING" id="1850517.A8708_28955"/>
<dbReference type="RefSeq" id="WP_068665206.1">
    <property type="nucleotide sequence ID" value="NZ_LYPB01000069.1"/>
</dbReference>
<dbReference type="InterPro" id="IPR051465">
    <property type="entry name" value="Cell_Envelope_Struct_Comp"/>
</dbReference>
<sequence length="561" mass="60306">MRNVRTILLSLLCLFVAATAMDTHKAHALSSSTIVATTDQTSYYVGDTIKVIIKGENILDLNGVGFTLHYDPSQLSLQGDGLVLSPSYETFGGAIVDTTNGSLTYDILNKTPVQITKTEAIGQIHFKALKSGTGMIQLHGITAVNGNLEQIQSSTQMQTAFSIGVRIPGIEPTDSSSSIPTSSTPITTPKPSTTQIILENDLPAAVKGKITIQMEEGKNTVLLPSRLTDLIGENSLQIVQKDFTIEIPKEALKYMQGALAGKQVDGAQLSFSAIIATQDDIAKFIQGATDGSTRVVTASQVYNFGLHVVTTDGTRIPIITFKEPLVLSFQVNPNTDSHLLGLYYFAPDGTIQYMGGTLVNGSMTAKLTHFSPYAVLAYDKTFSDVASSLWASRVIKEMAAKHIIEGVTDTEFNPGGNVTRAQFVALLARALGLKAIGSAHFKDVNPDDWHAQVIAAVSEAGIVLGRSSDTFAPDEPITREEMAVITVRAYEHVNGEKVTVTNTNSFSDQAQIKEWAQNAVHAAQEVGLIQGRSNNQFVPQALMTRAESAQVIFNLLSSIQK</sequence>
<dbReference type="OrthoDB" id="2727970at2"/>
<dbReference type="GO" id="GO:0030246">
    <property type="term" value="F:carbohydrate binding"/>
    <property type="evidence" value="ECO:0007669"/>
    <property type="project" value="InterPro"/>
</dbReference>
<keyword evidence="2" id="KW-0732">Signal</keyword>
<evidence type="ECO:0000313" key="4">
    <source>
        <dbReference type="EMBL" id="OAS18039.1"/>
    </source>
</evidence>
<organism evidence="4 5">
    <name type="scientific">Paenibacillus oryzisoli</name>
    <dbReference type="NCBI Taxonomy" id="1850517"/>
    <lineage>
        <taxon>Bacteria</taxon>
        <taxon>Bacillati</taxon>
        <taxon>Bacillota</taxon>
        <taxon>Bacilli</taxon>
        <taxon>Bacillales</taxon>
        <taxon>Paenibacillaceae</taxon>
        <taxon>Paenibacillus</taxon>
    </lineage>
</organism>
<name>A0A198A996_9BACL</name>
<proteinExistence type="predicted"/>
<dbReference type="PROSITE" id="PS51272">
    <property type="entry name" value="SLH"/>
    <property type="match status" value="3"/>
</dbReference>
<dbReference type="Pfam" id="PF00395">
    <property type="entry name" value="SLH"/>
    <property type="match status" value="3"/>
</dbReference>
<reference evidence="4 5" key="1">
    <citation type="submission" date="2016-05" db="EMBL/GenBank/DDBJ databases">
        <title>Paenibacillus sp. 1ZS3-15 nov., isolated from the rhizosphere soil.</title>
        <authorList>
            <person name="Zhang X.X."/>
            <person name="Zhang J."/>
        </authorList>
    </citation>
    <scope>NUCLEOTIDE SEQUENCE [LARGE SCALE GENOMIC DNA]</scope>
    <source>
        <strain evidence="4 5">1ZS3-15</strain>
    </source>
</reference>
<evidence type="ECO:0000313" key="5">
    <source>
        <dbReference type="Proteomes" id="UP000078454"/>
    </source>
</evidence>
<dbReference type="GO" id="GO:0000272">
    <property type="term" value="P:polysaccharide catabolic process"/>
    <property type="evidence" value="ECO:0007669"/>
    <property type="project" value="InterPro"/>
</dbReference>
<keyword evidence="5" id="KW-1185">Reference proteome</keyword>
<dbReference type="Gene3D" id="2.60.40.680">
    <property type="match status" value="1"/>
</dbReference>
<protein>
    <recommendedName>
        <fullName evidence="3">SLH domain-containing protein</fullName>
    </recommendedName>
</protein>
<evidence type="ECO:0000256" key="2">
    <source>
        <dbReference type="SAM" id="SignalP"/>
    </source>
</evidence>
<dbReference type="InterPro" id="IPR001119">
    <property type="entry name" value="SLH_dom"/>
</dbReference>
<dbReference type="PANTHER" id="PTHR43308">
    <property type="entry name" value="OUTER MEMBRANE PROTEIN ALPHA-RELATED"/>
    <property type="match status" value="1"/>
</dbReference>
<dbReference type="Pfam" id="PF00963">
    <property type="entry name" value="Cohesin"/>
    <property type="match status" value="1"/>
</dbReference>
<dbReference type="SUPFAM" id="SSF49384">
    <property type="entry name" value="Carbohydrate-binding domain"/>
    <property type="match status" value="1"/>
</dbReference>
<dbReference type="Proteomes" id="UP000078454">
    <property type="component" value="Unassembled WGS sequence"/>
</dbReference>
<feature type="region of interest" description="Disordered" evidence="1">
    <location>
        <begin position="172"/>
        <end position="192"/>
    </location>
</feature>
<dbReference type="CDD" id="cd08547">
    <property type="entry name" value="Type_II_cohesin"/>
    <property type="match status" value="1"/>
</dbReference>
<accession>A0A198A996</accession>
<feature type="domain" description="SLH" evidence="3">
    <location>
        <begin position="437"/>
        <end position="500"/>
    </location>
</feature>